<reference evidence="2 3" key="1">
    <citation type="submission" date="2021-02" db="EMBL/GenBank/DDBJ databases">
        <title>Variation within the Batrachochytrium salamandrivorans European outbreak.</title>
        <authorList>
            <person name="Kelly M."/>
            <person name="Pasmans F."/>
            <person name="Shea T.P."/>
            <person name="Munoz J.F."/>
            <person name="Carranza S."/>
            <person name="Cuomo C.A."/>
            <person name="Martel A."/>
        </authorList>
    </citation>
    <scope>NUCLEOTIDE SEQUENCE [LARGE SCALE GENOMIC DNA]</scope>
    <source>
        <strain evidence="2 3">AMFP18/2</strain>
    </source>
</reference>
<evidence type="ECO:0000313" key="2">
    <source>
        <dbReference type="EMBL" id="KAH6587965.1"/>
    </source>
</evidence>
<feature type="region of interest" description="Disordered" evidence="1">
    <location>
        <begin position="559"/>
        <end position="581"/>
    </location>
</feature>
<feature type="compositionally biased region" description="Basic and acidic residues" evidence="1">
    <location>
        <begin position="801"/>
        <end position="817"/>
    </location>
</feature>
<feature type="region of interest" description="Disordered" evidence="1">
    <location>
        <begin position="719"/>
        <end position="738"/>
    </location>
</feature>
<feature type="region of interest" description="Disordered" evidence="1">
    <location>
        <begin position="272"/>
        <end position="346"/>
    </location>
</feature>
<evidence type="ECO:0000256" key="1">
    <source>
        <dbReference type="SAM" id="MobiDB-lite"/>
    </source>
</evidence>
<name>A0ABQ8EWY8_9FUNG</name>
<dbReference type="EMBL" id="JAFCIX010000547">
    <property type="protein sequence ID" value="KAH6587965.1"/>
    <property type="molecule type" value="Genomic_DNA"/>
</dbReference>
<feature type="compositionally biased region" description="Polar residues" evidence="1">
    <location>
        <begin position="402"/>
        <end position="419"/>
    </location>
</feature>
<feature type="region of interest" description="Disordered" evidence="1">
    <location>
        <begin position="772"/>
        <end position="846"/>
    </location>
</feature>
<feature type="compositionally biased region" description="Basic and acidic residues" evidence="1">
    <location>
        <begin position="421"/>
        <end position="438"/>
    </location>
</feature>
<accession>A0ABQ8EWY8</accession>
<feature type="region of interest" description="Disordered" evidence="1">
    <location>
        <begin position="175"/>
        <end position="194"/>
    </location>
</feature>
<sequence length="846" mass="92101">MKDTTSTSDAIHRNPRIPQADPVGLVEPQSEIALPSSVTMPVGMVQPSLLTTQDEKTSSSRLVLGDHKRQVPRREAHLSLPSESIRHAASHIGISSHAIATAITTDALADGTLALHTASSPFTAHPRDPYPPLPHPIHHLHPQKPLMATQSSTSIQAYANRFRKPPAVVLSGSHICPNPRPSQPPPPPPPLPLPTAAAAAAAVVQLQHDNRTVDSGDEPASISELIRGSPTVTRDPYDACFDDITGWDDYVGENLVSILLSTSNSATYKYLTPDPTFNRTADERPSSIAAIKRRPFRRQTETKPLKTRTTISPQDVGEESNDPNTNPRHLGRDLGGEEESEMNSAIPSVPISSFNRAKVQSSQRCSSSICKTAPSDPPVLITPPLNMASRLQHRSGNHFKSRPSTSIPCSNSESAIRYSQNKREDLQQCKDSENDRSESSQQFHSTTADTIGHTGLRRSIYTTTCSTSQSVHFTGDSNPRSRPVTSERNSLDTLHQGSLSLHPVDQPALIKKDSVPSSTSTKTHWKSSQVSTIGFKNSCGSATSLDLTDLTVVTGRKYYKSDSSDQSNHNVAESGTNCHQRPQTAAAILSRTNTDGPILPRIFPSCSVSSLSGEMALAPIIKRLGTHSKPRPQTSLNSRNQRNACMIDNGHGSSLGSRLCQRLVYPLDVTAANPTCKYYVKSEKHLFIPPSASTATWVSTESPVQHRSASLDRFRLATANSHPRHRAPKRLSKDGFQPVLIPTDPTLAYLNGASRKHVEQTRDHGLSVPVETIHLHKRPSTSTSTSTSAPLALQRNSNNGPDHEHTPNTPVEPKEYRSSGQYDMKPLVQKELGADSRTKKKQSFIP</sequence>
<organism evidence="2 3">
    <name type="scientific">Batrachochytrium salamandrivorans</name>
    <dbReference type="NCBI Taxonomy" id="1357716"/>
    <lineage>
        <taxon>Eukaryota</taxon>
        <taxon>Fungi</taxon>
        <taxon>Fungi incertae sedis</taxon>
        <taxon>Chytridiomycota</taxon>
        <taxon>Chytridiomycota incertae sedis</taxon>
        <taxon>Chytridiomycetes</taxon>
        <taxon>Rhizophydiales</taxon>
        <taxon>Rhizophydiales incertae sedis</taxon>
        <taxon>Batrachochytrium</taxon>
    </lineage>
</organism>
<gene>
    <name evidence="2" type="ORF">BASA50_010984</name>
</gene>
<feature type="compositionally biased region" description="Pro residues" evidence="1">
    <location>
        <begin position="178"/>
        <end position="193"/>
    </location>
</feature>
<feature type="region of interest" description="Disordered" evidence="1">
    <location>
        <begin position="469"/>
        <end position="491"/>
    </location>
</feature>
<protein>
    <submittedName>
        <fullName evidence="2">Uncharacterized protein</fullName>
    </submittedName>
</protein>
<evidence type="ECO:0000313" key="3">
    <source>
        <dbReference type="Proteomes" id="UP001648503"/>
    </source>
</evidence>
<feature type="compositionally biased region" description="Polar residues" evidence="1">
    <location>
        <begin position="564"/>
        <end position="581"/>
    </location>
</feature>
<dbReference type="Proteomes" id="UP001648503">
    <property type="component" value="Unassembled WGS sequence"/>
</dbReference>
<keyword evidence="3" id="KW-1185">Reference proteome</keyword>
<feature type="compositionally biased region" description="Polar residues" evidence="1">
    <location>
        <begin position="439"/>
        <end position="449"/>
    </location>
</feature>
<feature type="region of interest" description="Disordered" evidence="1">
    <location>
        <begin position="394"/>
        <end position="451"/>
    </location>
</feature>
<comment type="caution">
    <text evidence="2">The sequence shown here is derived from an EMBL/GenBank/DDBJ whole genome shotgun (WGS) entry which is preliminary data.</text>
</comment>
<proteinExistence type="predicted"/>
<feature type="region of interest" description="Disordered" evidence="1">
    <location>
        <begin position="1"/>
        <end position="23"/>
    </location>
</feature>